<name>A0AAV3Y689_9GAST</name>
<dbReference type="Proteomes" id="UP000735302">
    <property type="component" value="Unassembled WGS sequence"/>
</dbReference>
<proteinExistence type="predicted"/>
<evidence type="ECO:0000313" key="2">
    <source>
        <dbReference type="Proteomes" id="UP000735302"/>
    </source>
</evidence>
<accession>A0AAV3Y689</accession>
<protein>
    <submittedName>
        <fullName evidence="1">Uncharacterized protein</fullName>
    </submittedName>
</protein>
<keyword evidence="2" id="KW-1185">Reference proteome</keyword>
<reference evidence="1 2" key="1">
    <citation type="journal article" date="2021" name="Elife">
        <title>Chloroplast acquisition without the gene transfer in kleptoplastic sea slugs, Plakobranchus ocellatus.</title>
        <authorList>
            <person name="Maeda T."/>
            <person name="Takahashi S."/>
            <person name="Yoshida T."/>
            <person name="Shimamura S."/>
            <person name="Takaki Y."/>
            <person name="Nagai Y."/>
            <person name="Toyoda A."/>
            <person name="Suzuki Y."/>
            <person name="Arimoto A."/>
            <person name="Ishii H."/>
            <person name="Satoh N."/>
            <person name="Nishiyama T."/>
            <person name="Hasebe M."/>
            <person name="Maruyama T."/>
            <person name="Minagawa J."/>
            <person name="Obokata J."/>
            <person name="Shigenobu S."/>
        </authorList>
    </citation>
    <scope>NUCLEOTIDE SEQUENCE [LARGE SCALE GENOMIC DNA]</scope>
</reference>
<gene>
    <name evidence="1" type="ORF">PoB_000419800</name>
</gene>
<dbReference type="AlphaFoldDB" id="A0AAV3Y689"/>
<evidence type="ECO:0000313" key="1">
    <source>
        <dbReference type="EMBL" id="GFN77692.1"/>
    </source>
</evidence>
<sequence>MDQLGHASSNQNHPLGDNMDLPIFSERFYKQLKHFEGTKIPVSWFHKDLELFDYSREVFFLKSPSSAVKQHWKMTESLQPAAGRSDKSMVTNYKHSTRGTIASI</sequence>
<comment type="caution">
    <text evidence="1">The sequence shown here is derived from an EMBL/GenBank/DDBJ whole genome shotgun (WGS) entry which is preliminary data.</text>
</comment>
<dbReference type="EMBL" id="BLXT01000501">
    <property type="protein sequence ID" value="GFN77692.1"/>
    <property type="molecule type" value="Genomic_DNA"/>
</dbReference>
<organism evidence="1 2">
    <name type="scientific">Plakobranchus ocellatus</name>
    <dbReference type="NCBI Taxonomy" id="259542"/>
    <lineage>
        <taxon>Eukaryota</taxon>
        <taxon>Metazoa</taxon>
        <taxon>Spiralia</taxon>
        <taxon>Lophotrochozoa</taxon>
        <taxon>Mollusca</taxon>
        <taxon>Gastropoda</taxon>
        <taxon>Heterobranchia</taxon>
        <taxon>Euthyneura</taxon>
        <taxon>Panpulmonata</taxon>
        <taxon>Sacoglossa</taxon>
        <taxon>Placobranchoidea</taxon>
        <taxon>Plakobranchidae</taxon>
        <taxon>Plakobranchus</taxon>
    </lineage>
</organism>